<evidence type="ECO:0000313" key="2">
    <source>
        <dbReference type="EMBL" id="SBV90448.1"/>
    </source>
</evidence>
<dbReference type="AlphaFoldDB" id="A0A212ITC5"/>
<evidence type="ECO:0000259" key="1">
    <source>
        <dbReference type="PROSITE" id="PS50801"/>
    </source>
</evidence>
<dbReference type="PROSITE" id="PS50801">
    <property type="entry name" value="STAS"/>
    <property type="match status" value="1"/>
</dbReference>
<organism evidence="2">
    <name type="scientific">uncultured delta proteobacterium</name>
    <dbReference type="NCBI Taxonomy" id="34034"/>
    <lineage>
        <taxon>Bacteria</taxon>
        <taxon>Deltaproteobacteria</taxon>
        <taxon>environmental samples</taxon>
    </lineage>
</organism>
<dbReference type="SUPFAM" id="SSF52091">
    <property type="entry name" value="SpoIIaa-like"/>
    <property type="match status" value="1"/>
</dbReference>
<dbReference type="InterPro" id="IPR002645">
    <property type="entry name" value="STAS_dom"/>
</dbReference>
<sequence length="141" mass="15406">MRPFTHKNSIGTFFDVLTDPSGSGTPDIAARRGATARQDAIISVLSGDVNLDQLPEFAASLRELLTSSVQLIVLDLSRVTVFSPNAASVLVNFVSFVEGGGKRLVLFRPSRTVRTVLDTLHLTHLFEIQQTEDELLLDLPD</sequence>
<dbReference type="CDD" id="cd07043">
    <property type="entry name" value="STAS_anti-anti-sigma_factors"/>
    <property type="match status" value="1"/>
</dbReference>
<proteinExistence type="predicted"/>
<dbReference type="Pfam" id="PF01740">
    <property type="entry name" value="STAS"/>
    <property type="match status" value="1"/>
</dbReference>
<feature type="domain" description="STAS" evidence="1">
    <location>
        <begin position="30"/>
        <end position="141"/>
    </location>
</feature>
<protein>
    <recommendedName>
        <fullName evidence="1">STAS domain-containing protein</fullName>
    </recommendedName>
</protein>
<reference evidence="2" key="1">
    <citation type="submission" date="2016-04" db="EMBL/GenBank/DDBJ databases">
        <authorList>
            <person name="Evans L.H."/>
            <person name="Alamgir A."/>
            <person name="Owens N."/>
            <person name="Weber N.D."/>
            <person name="Virtaneva K."/>
            <person name="Barbian K."/>
            <person name="Babar A."/>
            <person name="Rosenke K."/>
        </authorList>
    </citation>
    <scope>NUCLEOTIDE SEQUENCE</scope>
    <source>
        <strain evidence="2">86</strain>
    </source>
</reference>
<dbReference type="Gene3D" id="3.30.750.24">
    <property type="entry name" value="STAS domain"/>
    <property type="match status" value="1"/>
</dbReference>
<dbReference type="InterPro" id="IPR036513">
    <property type="entry name" value="STAS_dom_sf"/>
</dbReference>
<accession>A0A212ITC5</accession>
<gene>
    <name evidence="2" type="ORF">KL86DPRO_10027</name>
</gene>
<dbReference type="EMBL" id="FLUQ01000001">
    <property type="protein sequence ID" value="SBV90448.1"/>
    <property type="molecule type" value="Genomic_DNA"/>
</dbReference>
<name>A0A212ITC5_9DELT</name>